<dbReference type="Pfam" id="PF00480">
    <property type="entry name" value="ROK"/>
    <property type="match status" value="1"/>
</dbReference>
<dbReference type="SUPFAM" id="SSF53067">
    <property type="entry name" value="Actin-like ATPase domain"/>
    <property type="match status" value="1"/>
</dbReference>
<dbReference type="KEGG" id="sxi:SXIM_53080"/>
<dbReference type="PATRIC" id="fig|408015.6.peg.5373"/>
<dbReference type="RefSeq" id="WP_030737668.1">
    <property type="nucleotide sequence ID" value="NZ_CP009922.3"/>
</dbReference>
<dbReference type="PANTHER" id="PTHR18964:SF149">
    <property type="entry name" value="BIFUNCTIONAL UDP-N-ACETYLGLUCOSAMINE 2-EPIMERASE_N-ACETYLMANNOSAMINE KINASE"/>
    <property type="match status" value="1"/>
</dbReference>
<dbReference type="PANTHER" id="PTHR18964">
    <property type="entry name" value="ROK (REPRESSOR, ORF, KINASE) FAMILY"/>
    <property type="match status" value="1"/>
</dbReference>
<comment type="similarity">
    <text evidence="1">Belongs to the ROK (NagC/XylR) family.</text>
</comment>
<accession>A0A0F7G0X7</accession>
<dbReference type="STRING" id="408015.SXIM_53080"/>
<dbReference type="InterPro" id="IPR043129">
    <property type="entry name" value="ATPase_NBD"/>
</dbReference>
<dbReference type="Gene3D" id="3.30.420.40">
    <property type="match status" value="2"/>
</dbReference>
<keyword evidence="4" id="KW-1185">Reference proteome</keyword>
<sequence length="378" mass="38309">MVLRALRAAGESGRSPSLAELAAVTGLSRPTVEQVVESLLGAGYAAAAVNGDGTRAPRVGRPARRFRFRAEAGHLLGVEIGALRVAVLVSDLAGRRVGSAVRTATARTPAAERLALVEGAARAALMASGVARDSVRAVGVGSPGIMAADGSVRLCAALPGWTGLALGERLRAALGAPVVVENDANVAAVGERWRGTAVGCDDVVMVLAGLSPGAGSLIGGRVHRGYGGAAGEIGALHLLGRGATPESLLSTDGRPLAALDEAAVGRVFERARGGEALAGAAVERYVERLTHDVTALVLALDPELVVVGGWASGLDGVVEPLARELSRYCLRTPRVAASALGAEAIAWGALRMALDRVEAEMFAVHPPGGPAECGVRPE</sequence>
<proteinExistence type="inferred from homology"/>
<dbReference type="InterPro" id="IPR036388">
    <property type="entry name" value="WH-like_DNA-bd_sf"/>
</dbReference>
<dbReference type="HOGENOM" id="CLU_036604_13_3_11"/>
<feature type="domain" description="HTH iclR-type" evidence="2">
    <location>
        <begin position="2"/>
        <end position="45"/>
    </location>
</feature>
<reference evidence="3" key="1">
    <citation type="submission" date="2019-08" db="EMBL/GenBank/DDBJ databases">
        <title>Complete genome sequence of a mangrove-derived Streptomyces xiamenensis.</title>
        <authorList>
            <person name="Xu J."/>
        </authorList>
    </citation>
    <scope>NUCLEOTIDE SEQUENCE</scope>
    <source>
        <strain evidence="3">318</strain>
    </source>
</reference>
<dbReference type="EMBL" id="CP009922">
    <property type="protein sequence ID" value="AKG46692.1"/>
    <property type="molecule type" value="Genomic_DNA"/>
</dbReference>
<protein>
    <submittedName>
        <fullName evidence="3">Transcriptional regulator</fullName>
    </submittedName>
</protein>
<name>A0A0F7G0X7_9ACTN</name>
<dbReference type="Gene3D" id="1.10.10.10">
    <property type="entry name" value="Winged helix-like DNA-binding domain superfamily/Winged helix DNA-binding domain"/>
    <property type="match status" value="1"/>
</dbReference>
<evidence type="ECO:0000313" key="4">
    <source>
        <dbReference type="Proteomes" id="UP000034034"/>
    </source>
</evidence>
<evidence type="ECO:0000313" key="3">
    <source>
        <dbReference type="EMBL" id="AKG46692.1"/>
    </source>
</evidence>
<dbReference type="AlphaFoldDB" id="A0A0F7G0X7"/>
<gene>
    <name evidence="3" type="ORF">SXIM_53080</name>
</gene>
<evidence type="ECO:0000256" key="1">
    <source>
        <dbReference type="ARBA" id="ARBA00006479"/>
    </source>
</evidence>
<evidence type="ECO:0000259" key="2">
    <source>
        <dbReference type="Pfam" id="PF09339"/>
    </source>
</evidence>
<dbReference type="InterPro" id="IPR005471">
    <property type="entry name" value="Tscrpt_reg_IclR_N"/>
</dbReference>
<dbReference type="Proteomes" id="UP000034034">
    <property type="component" value="Chromosome"/>
</dbReference>
<dbReference type="InterPro" id="IPR000600">
    <property type="entry name" value="ROK"/>
</dbReference>
<organism evidence="3 4">
    <name type="scientific">Streptomyces xiamenensis</name>
    <dbReference type="NCBI Taxonomy" id="408015"/>
    <lineage>
        <taxon>Bacteria</taxon>
        <taxon>Bacillati</taxon>
        <taxon>Actinomycetota</taxon>
        <taxon>Actinomycetes</taxon>
        <taxon>Kitasatosporales</taxon>
        <taxon>Streptomycetaceae</taxon>
        <taxon>Streptomyces</taxon>
    </lineage>
</organism>
<dbReference type="Pfam" id="PF09339">
    <property type="entry name" value="HTH_IclR"/>
    <property type="match status" value="1"/>
</dbReference>